<feature type="non-terminal residue" evidence="1">
    <location>
        <position position="255"/>
    </location>
</feature>
<proteinExistence type="predicted"/>
<accession>X1V6B2</accession>
<reference evidence="1" key="1">
    <citation type="journal article" date="2014" name="Front. Microbiol.">
        <title>High frequency of phylogenetically diverse reductive dehalogenase-homologous genes in deep subseafloor sedimentary metagenomes.</title>
        <authorList>
            <person name="Kawai M."/>
            <person name="Futagami T."/>
            <person name="Toyoda A."/>
            <person name="Takaki Y."/>
            <person name="Nishi S."/>
            <person name="Hori S."/>
            <person name="Arai W."/>
            <person name="Tsubouchi T."/>
            <person name="Morono Y."/>
            <person name="Uchiyama I."/>
            <person name="Ito T."/>
            <person name="Fujiyama A."/>
            <person name="Inagaki F."/>
            <person name="Takami H."/>
        </authorList>
    </citation>
    <scope>NUCLEOTIDE SEQUENCE</scope>
    <source>
        <strain evidence="1">Expedition CK06-06</strain>
    </source>
</reference>
<comment type="caution">
    <text evidence="1">The sequence shown here is derived from an EMBL/GenBank/DDBJ whole genome shotgun (WGS) entry which is preliminary data.</text>
</comment>
<protein>
    <submittedName>
        <fullName evidence="1">Uncharacterized protein</fullName>
    </submittedName>
</protein>
<evidence type="ECO:0000313" key="1">
    <source>
        <dbReference type="EMBL" id="GAJ11397.1"/>
    </source>
</evidence>
<gene>
    <name evidence="1" type="ORF">S12H4_42056</name>
</gene>
<sequence length="255" mass="29569">MIDDALNRNEFQEAEQWLEKTFSSFLERKRKGKWYPELSLLMDQLEYYMEEGQEEVAALLLVWSEVSLKLGDSQRGAAAQLQGVIFRLPESCEAVIKEYKRVTGPKTRKTVDPLFEQWKTEMAERSFSRYMDAPTVSDSWVHWLIEASLDPKKKKEWFLGKLNGWLNDLKKDKKIFKKQRHCLARLTSDLPDSKRLVQKYPVFYKTALPAEASADDLLGSFRCSGLKKMNAGPGLLVAMDVWREYLHLIVPDPAD</sequence>
<name>X1V6B2_9ZZZZ</name>
<dbReference type="EMBL" id="BARW01025693">
    <property type="protein sequence ID" value="GAJ11397.1"/>
    <property type="molecule type" value="Genomic_DNA"/>
</dbReference>
<dbReference type="AlphaFoldDB" id="X1V6B2"/>
<organism evidence="1">
    <name type="scientific">marine sediment metagenome</name>
    <dbReference type="NCBI Taxonomy" id="412755"/>
    <lineage>
        <taxon>unclassified sequences</taxon>
        <taxon>metagenomes</taxon>
        <taxon>ecological metagenomes</taxon>
    </lineage>
</organism>